<keyword evidence="7" id="KW-1278">Translocase</keyword>
<evidence type="ECO:0000259" key="10">
    <source>
        <dbReference type="PROSITE" id="PS50893"/>
    </source>
</evidence>
<dbReference type="InterPro" id="IPR041701">
    <property type="entry name" value="MetN_ABC"/>
</dbReference>
<dbReference type="InterPro" id="IPR045865">
    <property type="entry name" value="ACT-like_dom_sf"/>
</dbReference>
<evidence type="ECO:0000256" key="1">
    <source>
        <dbReference type="ARBA" id="ARBA00004417"/>
    </source>
</evidence>
<keyword evidence="9" id="KW-0472">Membrane</keyword>
<evidence type="ECO:0000256" key="4">
    <source>
        <dbReference type="ARBA" id="ARBA00022519"/>
    </source>
</evidence>
<protein>
    <submittedName>
        <fullName evidence="11">Methionine import ATP-binding protein MetN 2</fullName>
    </submittedName>
</protein>
<feature type="domain" description="ABC transporter" evidence="10">
    <location>
        <begin position="2"/>
        <end position="242"/>
    </location>
</feature>
<dbReference type="SUPFAM" id="SSF55021">
    <property type="entry name" value="ACT-like"/>
    <property type="match status" value="1"/>
</dbReference>
<dbReference type="InterPro" id="IPR027417">
    <property type="entry name" value="P-loop_NTPase"/>
</dbReference>
<dbReference type="SUPFAM" id="SSF52540">
    <property type="entry name" value="P-loop containing nucleoside triphosphate hydrolases"/>
    <property type="match status" value="1"/>
</dbReference>
<dbReference type="SMART" id="SM00382">
    <property type="entry name" value="AAA"/>
    <property type="match status" value="1"/>
</dbReference>
<dbReference type="CDD" id="cd03258">
    <property type="entry name" value="ABC_MetN_methionine_transporter"/>
    <property type="match status" value="1"/>
</dbReference>
<keyword evidence="8" id="KW-0029">Amino-acid transport</keyword>
<name>A0ABQ2GSN1_9PSED</name>
<evidence type="ECO:0000256" key="3">
    <source>
        <dbReference type="ARBA" id="ARBA00022475"/>
    </source>
</evidence>
<dbReference type="InterPro" id="IPR003593">
    <property type="entry name" value="AAA+_ATPase"/>
</dbReference>
<keyword evidence="4" id="KW-0997">Cell inner membrane</keyword>
<dbReference type="Gene3D" id="3.30.70.260">
    <property type="match status" value="1"/>
</dbReference>
<keyword evidence="2" id="KW-0813">Transport</keyword>
<keyword evidence="5" id="KW-0547">Nucleotide-binding</keyword>
<gene>
    <name evidence="11" type="primary">metN2</name>
    <name evidence="11" type="ORF">GCM10009425_20400</name>
</gene>
<dbReference type="PANTHER" id="PTHR43166:SF30">
    <property type="entry name" value="METHIONINE IMPORT ATP-BINDING PROTEIN METN"/>
    <property type="match status" value="1"/>
</dbReference>
<dbReference type="PROSITE" id="PS50893">
    <property type="entry name" value="ABC_TRANSPORTER_2"/>
    <property type="match status" value="1"/>
</dbReference>
<dbReference type="RefSeq" id="WP_188866026.1">
    <property type="nucleotide sequence ID" value="NZ_BMNW01000004.1"/>
</dbReference>
<dbReference type="Pfam" id="PF09383">
    <property type="entry name" value="NIL"/>
    <property type="match status" value="1"/>
</dbReference>
<evidence type="ECO:0000256" key="5">
    <source>
        <dbReference type="ARBA" id="ARBA00022741"/>
    </source>
</evidence>
<evidence type="ECO:0000313" key="12">
    <source>
        <dbReference type="Proteomes" id="UP000616499"/>
    </source>
</evidence>
<dbReference type="InterPro" id="IPR017871">
    <property type="entry name" value="ABC_transporter-like_CS"/>
</dbReference>
<reference evidence="12" key="1">
    <citation type="journal article" date="2019" name="Int. J. Syst. Evol. Microbiol.">
        <title>The Global Catalogue of Microorganisms (GCM) 10K type strain sequencing project: providing services to taxonomists for standard genome sequencing and annotation.</title>
        <authorList>
            <consortium name="The Broad Institute Genomics Platform"/>
            <consortium name="The Broad Institute Genome Sequencing Center for Infectious Disease"/>
            <person name="Wu L."/>
            <person name="Ma J."/>
        </authorList>
    </citation>
    <scope>NUCLEOTIDE SEQUENCE [LARGE SCALE GENOMIC DNA]</scope>
    <source>
        <strain evidence="12">JCM 13501</strain>
    </source>
</reference>
<proteinExistence type="predicted"/>
<organism evidence="11 12">
    <name type="scientific">Pseudomonas asuensis</name>
    <dbReference type="NCBI Taxonomy" id="1825787"/>
    <lineage>
        <taxon>Bacteria</taxon>
        <taxon>Pseudomonadati</taxon>
        <taxon>Pseudomonadota</taxon>
        <taxon>Gammaproteobacteria</taxon>
        <taxon>Pseudomonadales</taxon>
        <taxon>Pseudomonadaceae</taxon>
        <taxon>Pseudomonas</taxon>
    </lineage>
</organism>
<dbReference type="PANTHER" id="PTHR43166">
    <property type="entry name" value="AMINO ACID IMPORT ATP-BINDING PROTEIN"/>
    <property type="match status" value="1"/>
</dbReference>
<dbReference type="GO" id="GO:0005524">
    <property type="term" value="F:ATP binding"/>
    <property type="evidence" value="ECO:0007669"/>
    <property type="project" value="UniProtKB-KW"/>
</dbReference>
<evidence type="ECO:0000256" key="6">
    <source>
        <dbReference type="ARBA" id="ARBA00022840"/>
    </source>
</evidence>
<evidence type="ECO:0000313" key="11">
    <source>
        <dbReference type="EMBL" id="GGM09097.1"/>
    </source>
</evidence>
<dbReference type="PROSITE" id="PS00211">
    <property type="entry name" value="ABC_TRANSPORTER_1"/>
    <property type="match status" value="1"/>
</dbReference>
<comment type="caution">
    <text evidence="11">The sequence shown here is derived from an EMBL/GenBank/DDBJ whole genome shotgun (WGS) entry which is preliminary data.</text>
</comment>
<dbReference type="Gene3D" id="3.40.50.300">
    <property type="entry name" value="P-loop containing nucleotide triphosphate hydrolases"/>
    <property type="match status" value="1"/>
</dbReference>
<comment type="subcellular location">
    <subcellularLocation>
        <location evidence="1">Cell inner membrane</location>
        <topology evidence="1">Peripheral membrane protein</topology>
    </subcellularLocation>
</comment>
<dbReference type="SMART" id="SM00930">
    <property type="entry name" value="NIL"/>
    <property type="match status" value="1"/>
</dbReference>
<evidence type="ECO:0000256" key="9">
    <source>
        <dbReference type="ARBA" id="ARBA00023136"/>
    </source>
</evidence>
<dbReference type="EMBL" id="BMNW01000004">
    <property type="protein sequence ID" value="GGM09097.1"/>
    <property type="molecule type" value="Genomic_DNA"/>
</dbReference>
<accession>A0ABQ2GSN1</accession>
<sequence length="335" mass="36511">MIEFQNVQKTYLVSGRQVPALQSTSLRVEAGEVFGLIGHSGAGKSTMLRLINRLEAPSGGRIMVDGEDVTALDSAGLRAFRRRVGMIFQHFNLLSSKTVAANIAMPLELAGGHSRAEIKVRVDELLARVGLTDHARKYPAQLSGGQKQRVGIARALATRPKILLCDEATSALDPQTTGQVLQLLAEINRELGLTIVLITHEMDVIRRVCDRVAVLDAGTVVEQGTVADVFLHPKHATTRRFVFEAEHVDEGDLMSSYSHVEGRILRLTFRGEATYAPLLGRIARETGVDYSILGGRIDRIREEPYGQLTIALVGGDLDAALARFDAADVTVEVIR</sequence>
<evidence type="ECO:0000256" key="2">
    <source>
        <dbReference type="ARBA" id="ARBA00022448"/>
    </source>
</evidence>
<evidence type="ECO:0000256" key="7">
    <source>
        <dbReference type="ARBA" id="ARBA00022967"/>
    </source>
</evidence>
<dbReference type="InterPro" id="IPR018449">
    <property type="entry name" value="NIL_domain"/>
</dbReference>
<dbReference type="InterPro" id="IPR050086">
    <property type="entry name" value="MetN_ABC_transporter-like"/>
</dbReference>
<keyword evidence="6 11" id="KW-0067">ATP-binding</keyword>
<evidence type="ECO:0000256" key="8">
    <source>
        <dbReference type="ARBA" id="ARBA00022970"/>
    </source>
</evidence>
<dbReference type="Pfam" id="PF00005">
    <property type="entry name" value="ABC_tran"/>
    <property type="match status" value="1"/>
</dbReference>
<keyword evidence="12" id="KW-1185">Reference proteome</keyword>
<dbReference type="InterPro" id="IPR003439">
    <property type="entry name" value="ABC_transporter-like_ATP-bd"/>
</dbReference>
<dbReference type="Proteomes" id="UP000616499">
    <property type="component" value="Unassembled WGS sequence"/>
</dbReference>
<keyword evidence="3" id="KW-1003">Cell membrane</keyword>